<gene>
    <name evidence="10" type="ORF">EGT49_10375</name>
</gene>
<dbReference type="AlphaFoldDB" id="A0A4Z0JGJ3"/>
<dbReference type="Pfam" id="PF02852">
    <property type="entry name" value="Pyr_redox_dim"/>
    <property type="match status" value="1"/>
</dbReference>
<dbReference type="SUPFAM" id="SSF55424">
    <property type="entry name" value="FAD/NAD-linked reductases, dimerisation (C-terminal) domain"/>
    <property type="match status" value="1"/>
</dbReference>
<dbReference type="PRINTS" id="PR00469">
    <property type="entry name" value="PNDRDTASEII"/>
</dbReference>
<comment type="cofactor">
    <cofactor evidence="1">
        <name>FAD</name>
        <dbReference type="ChEBI" id="CHEBI:57692"/>
    </cofactor>
</comment>
<evidence type="ECO:0000256" key="1">
    <source>
        <dbReference type="ARBA" id="ARBA00001974"/>
    </source>
</evidence>
<name>A0A4Z0JGJ3_9LACO</name>
<reference evidence="10 11" key="1">
    <citation type="submission" date="2018-10" db="EMBL/GenBank/DDBJ databases">
        <title>Lactobacillus sp. R7 and Lactobacillus sp. R19 isolated from fermented mustard green product of Taiwan.</title>
        <authorList>
            <person name="Lin S.-T."/>
        </authorList>
    </citation>
    <scope>NUCLEOTIDE SEQUENCE [LARGE SCALE GENOMIC DNA]</scope>
    <source>
        <strain evidence="10 11">BCRC 81127</strain>
    </source>
</reference>
<evidence type="ECO:0000259" key="8">
    <source>
        <dbReference type="Pfam" id="PF02852"/>
    </source>
</evidence>
<evidence type="ECO:0000259" key="9">
    <source>
        <dbReference type="Pfam" id="PF07992"/>
    </source>
</evidence>
<dbReference type="OrthoDB" id="9769238at2"/>
<dbReference type="Pfam" id="PF07992">
    <property type="entry name" value="Pyr_redox_2"/>
    <property type="match status" value="1"/>
</dbReference>
<dbReference type="InterPro" id="IPR004099">
    <property type="entry name" value="Pyr_nucl-diS_OxRdtase_dimer"/>
</dbReference>
<keyword evidence="11" id="KW-1185">Reference proteome</keyword>
<protein>
    <submittedName>
        <fullName evidence="10">NADH oxidase</fullName>
    </submittedName>
</protein>
<dbReference type="InterPro" id="IPR036188">
    <property type="entry name" value="FAD/NAD-bd_sf"/>
</dbReference>
<dbReference type="GO" id="GO:0016491">
    <property type="term" value="F:oxidoreductase activity"/>
    <property type="evidence" value="ECO:0007669"/>
    <property type="project" value="UniProtKB-KW"/>
</dbReference>
<comment type="caution">
    <text evidence="10">The sequence shown here is derived from an EMBL/GenBank/DDBJ whole genome shotgun (WGS) entry which is preliminary data.</text>
</comment>
<evidence type="ECO:0000256" key="4">
    <source>
        <dbReference type="ARBA" id="ARBA00022827"/>
    </source>
</evidence>
<dbReference type="InterPro" id="IPR016156">
    <property type="entry name" value="FAD/NAD-linked_Rdtase_dimer_sf"/>
</dbReference>
<dbReference type="PANTHER" id="PTHR43429">
    <property type="entry name" value="PYRIDINE NUCLEOTIDE-DISULFIDE OXIDOREDUCTASE DOMAIN-CONTAINING"/>
    <property type="match status" value="1"/>
</dbReference>
<dbReference type="PANTHER" id="PTHR43429:SF1">
    <property type="entry name" value="NAD(P)H SULFUR OXIDOREDUCTASE (COA-DEPENDENT)"/>
    <property type="match status" value="1"/>
</dbReference>
<dbReference type="InterPro" id="IPR050260">
    <property type="entry name" value="FAD-bd_OxRdtase"/>
</dbReference>
<dbReference type="Gene3D" id="3.30.390.30">
    <property type="match status" value="1"/>
</dbReference>
<evidence type="ECO:0000256" key="5">
    <source>
        <dbReference type="ARBA" id="ARBA00023002"/>
    </source>
</evidence>
<dbReference type="EMBL" id="RKLY01000031">
    <property type="protein sequence ID" value="TGD21843.1"/>
    <property type="molecule type" value="Genomic_DNA"/>
</dbReference>
<evidence type="ECO:0000256" key="3">
    <source>
        <dbReference type="ARBA" id="ARBA00022630"/>
    </source>
</evidence>
<evidence type="ECO:0000313" key="11">
    <source>
        <dbReference type="Proteomes" id="UP000298021"/>
    </source>
</evidence>
<evidence type="ECO:0000256" key="2">
    <source>
        <dbReference type="ARBA" id="ARBA00009130"/>
    </source>
</evidence>
<evidence type="ECO:0000256" key="6">
    <source>
        <dbReference type="ARBA" id="ARBA00023097"/>
    </source>
</evidence>
<comment type="similarity">
    <text evidence="2">Belongs to the class-III pyridine nucleotide-disulfide oxidoreductase family.</text>
</comment>
<dbReference type="SUPFAM" id="SSF51905">
    <property type="entry name" value="FAD/NAD(P)-binding domain"/>
    <property type="match status" value="2"/>
</dbReference>
<feature type="domain" description="Pyridine nucleotide-disulphide oxidoreductase dimerisation" evidence="8">
    <location>
        <begin position="329"/>
        <end position="431"/>
    </location>
</feature>
<keyword evidence="5" id="KW-0560">Oxidoreductase</keyword>
<organism evidence="10 11">
    <name type="scientific">Companilactobacillus suantsaicola</name>
    <dbReference type="NCBI Taxonomy" id="2487723"/>
    <lineage>
        <taxon>Bacteria</taxon>
        <taxon>Bacillati</taxon>
        <taxon>Bacillota</taxon>
        <taxon>Bacilli</taxon>
        <taxon>Lactobacillales</taxon>
        <taxon>Lactobacillaceae</taxon>
        <taxon>Companilactobacillus</taxon>
    </lineage>
</organism>
<keyword evidence="3" id="KW-0285">Flavoprotein</keyword>
<sequence length="451" mass="50094">MKVAIIGCTHAGISAMKQCLKYYPDAEITVYERHASISYLSCATYLHISGTVKNLEDAMYADPDEFTKRGVNMRMEHDVITIDSKKQTILAQNLKTKKFVNDTYDKLIMTTGSRTSIPVIQGIENPKVMLCKTCDQARQLGEAAKKCHTIAIIGGGYAGVELAEGYVKSGHEVILIHKHTHLLNEYMDPVMAENVKTLLEQNDIKVLTETTVTRFENTEDNRVLVKTNNQTFTVDMVAINPGVLPQSDILKGQVKMAKNGAILTNEYMETSDPDIFAAGDVTEVHYNPTLSSRYIPLASHAIRQGNIAGTNLFKRQLKSMGTQATTAMLLFDQTVACTGLTIEAAKAAGFDVQSVFFNGIYRPAFMPTNATIDIELIYDRKTRRVLGAQLMSPHEVSQSANTISVIIQNKNTIDDLAYVDMLFSPNFDEPFNYLNLAAQQAVDQEFKYSNK</sequence>
<dbReference type="InterPro" id="IPR023753">
    <property type="entry name" value="FAD/NAD-binding_dom"/>
</dbReference>
<proteinExistence type="inferred from homology"/>
<dbReference type="PRINTS" id="PR00368">
    <property type="entry name" value="FADPNR"/>
</dbReference>
<keyword evidence="6" id="KW-0558">Oxidation</keyword>
<dbReference type="RefSeq" id="WP_135374033.1">
    <property type="nucleotide sequence ID" value="NZ_RKLY01000031.1"/>
</dbReference>
<accession>A0A4Z0JGJ3</accession>
<keyword evidence="4" id="KW-0274">FAD</keyword>
<evidence type="ECO:0000256" key="7">
    <source>
        <dbReference type="ARBA" id="ARBA00023284"/>
    </source>
</evidence>
<dbReference type="Gene3D" id="3.50.50.60">
    <property type="entry name" value="FAD/NAD(P)-binding domain"/>
    <property type="match status" value="2"/>
</dbReference>
<keyword evidence="7" id="KW-0676">Redox-active center</keyword>
<feature type="domain" description="FAD/NAD(P)-binding" evidence="9">
    <location>
        <begin position="1"/>
        <end position="305"/>
    </location>
</feature>
<dbReference type="Proteomes" id="UP000298021">
    <property type="component" value="Unassembled WGS sequence"/>
</dbReference>
<evidence type="ECO:0000313" key="10">
    <source>
        <dbReference type="EMBL" id="TGD21843.1"/>
    </source>
</evidence>